<dbReference type="RefSeq" id="WP_021030274.1">
    <property type="nucleotide sequence ID" value="NZ_KI391953.1"/>
</dbReference>
<comment type="caution">
    <text evidence="2">The sequence shown here is derived from an EMBL/GenBank/DDBJ whole genome shotgun (WGS) entry which is preliminary data.</text>
</comment>
<feature type="region of interest" description="Disordered" evidence="1">
    <location>
        <begin position="110"/>
        <end position="181"/>
    </location>
</feature>
<dbReference type="STRING" id="679197.HMPREF9336_02245"/>
<keyword evidence="3" id="KW-1185">Reference proteome</keyword>
<dbReference type="OrthoDB" id="4629068at2"/>
<evidence type="ECO:0000256" key="1">
    <source>
        <dbReference type="SAM" id="MobiDB-lite"/>
    </source>
</evidence>
<accession>E5XRX3</accession>
<proteinExistence type="predicted"/>
<reference evidence="2 3" key="1">
    <citation type="journal article" date="2011" name="Stand. Genomic Sci.">
        <title>High quality draft genome sequence of Segniliparus rugosus CDC 945(T)= (ATCC BAA-974(T)).</title>
        <authorList>
            <person name="Earl A.M."/>
            <person name="Desjardins C.A."/>
            <person name="Fitzgerald M.G."/>
            <person name="Arachchi H.M."/>
            <person name="Zeng Q."/>
            <person name="Mehta T."/>
            <person name="Griggs A."/>
            <person name="Birren B.W."/>
            <person name="Toney N.C."/>
            <person name="Carr J."/>
            <person name="Posey J."/>
            <person name="Butler W.R."/>
        </authorList>
    </citation>
    <scope>NUCLEOTIDE SEQUENCE [LARGE SCALE GENOMIC DNA]</scope>
    <source>
        <strain evidence="3">ATCC BAA-974 / DSM 45345 / CCUG 50838 / CIP 108380 / JCM 13579 / CDC 945</strain>
    </source>
</reference>
<evidence type="ECO:0000313" key="3">
    <source>
        <dbReference type="Proteomes" id="UP000004816"/>
    </source>
</evidence>
<dbReference type="Pfam" id="PF25690">
    <property type="entry name" value="Phage_gp49"/>
    <property type="match status" value="1"/>
</dbReference>
<sequence>MAITENDPWASAPVDADFIEEPRQEDAPVEPGQKPRAAKARPKDDDPSGQRVRATLKSGAGYDAPWLTVDFESIDDAYDALTSDDTKKKLGAVLEIVTNAGKLFAKYQSPNQGEAAQAVAPAQIQQRRSYGPPPGAQQAPPGSPDCPPGWTFKSGVNSKTGKPWQAYFPRRALRRTRSGFS</sequence>
<dbReference type="HOGENOM" id="CLU_1488070_0_0_11"/>
<protein>
    <submittedName>
        <fullName evidence="2">Uncharacterized protein</fullName>
    </submittedName>
</protein>
<dbReference type="eggNOG" id="ENOG5031Q3M">
    <property type="taxonomic scope" value="Bacteria"/>
</dbReference>
<gene>
    <name evidence="2" type="ORF">HMPREF9336_02245</name>
</gene>
<feature type="region of interest" description="Disordered" evidence="1">
    <location>
        <begin position="1"/>
        <end position="59"/>
    </location>
</feature>
<name>E5XRX3_SEGRC</name>
<dbReference type="AlphaFoldDB" id="E5XRX3"/>
<dbReference type="InterPro" id="IPR057999">
    <property type="entry name" value="Gp49"/>
</dbReference>
<feature type="compositionally biased region" description="Pro residues" evidence="1">
    <location>
        <begin position="131"/>
        <end position="147"/>
    </location>
</feature>
<feature type="compositionally biased region" description="Basic residues" evidence="1">
    <location>
        <begin position="171"/>
        <end position="181"/>
    </location>
</feature>
<dbReference type="Proteomes" id="UP000004816">
    <property type="component" value="Unassembled WGS sequence"/>
</dbReference>
<evidence type="ECO:0000313" key="2">
    <source>
        <dbReference type="EMBL" id="EFV12908.2"/>
    </source>
</evidence>
<dbReference type="EMBL" id="ACZI02000002">
    <property type="protein sequence ID" value="EFV12908.2"/>
    <property type="molecule type" value="Genomic_DNA"/>
</dbReference>
<feature type="compositionally biased region" description="Low complexity" evidence="1">
    <location>
        <begin position="112"/>
        <end position="126"/>
    </location>
</feature>
<organism evidence="2 3">
    <name type="scientific">Segniliparus rugosus (strain ATCC BAA-974 / DSM 45345 / CCUG 50838 / CIP 108380 / JCM 13579 / CDC 945)</name>
    <dbReference type="NCBI Taxonomy" id="679197"/>
    <lineage>
        <taxon>Bacteria</taxon>
        <taxon>Bacillati</taxon>
        <taxon>Actinomycetota</taxon>
        <taxon>Actinomycetes</taxon>
        <taxon>Mycobacteriales</taxon>
        <taxon>Segniliparaceae</taxon>
        <taxon>Segniliparus</taxon>
    </lineage>
</organism>